<accession>A0A6J5RS36</accession>
<protein>
    <submittedName>
        <fullName evidence="1">Uncharacterized protein</fullName>
    </submittedName>
</protein>
<organism evidence="1">
    <name type="scientific">uncultured Caudovirales phage</name>
    <dbReference type="NCBI Taxonomy" id="2100421"/>
    <lineage>
        <taxon>Viruses</taxon>
        <taxon>Duplodnaviria</taxon>
        <taxon>Heunggongvirae</taxon>
        <taxon>Uroviricota</taxon>
        <taxon>Caudoviricetes</taxon>
        <taxon>Peduoviridae</taxon>
        <taxon>Maltschvirus</taxon>
        <taxon>Maltschvirus maltsch</taxon>
    </lineage>
</organism>
<evidence type="ECO:0000313" key="1">
    <source>
        <dbReference type="EMBL" id="CAB4197097.1"/>
    </source>
</evidence>
<reference evidence="1" key="1">
    <citation type="submission" date="2020-05" db="EMBL/GenBank/DDBJ databases">
        <authorList>
            <person name="Chiriac C."/>
            <person name="Salcher M."/>
            <person name="Ghai R."/>
            <person name="Kavagutti S V."/>
        </authorList>
    </citation>
    <scope>NUCLEOTIDE SEQUENCE</scope>
</reference>
<dbReference type="EMBL" id="LR797252">
    <property type="protein sequence ID" value="CAB4197097.1"/>
    <property type="molecule type" value="Genomic_DNA"/>
</dbReference>
<proteinExistence type="predicted"/>
<name>A0A6J5RS36_9CAUD</name>
<sequence length="248" mass="28298">MKTINEILQLAEYYESNCINNLIKYARIRKLPSGKYRVLSQKGKNLGTSDTKSQAVKRLQQVEFFKHKDESRSDDNDVIDLMDADEFAYSAIMRKMKEKASKEQVMLFLKLFKDAFDLAVKKKIQKPEKVALQNSLIKFNKKYPIKLKKKLVKNAAISELGDPALVGKYLSDIVKFTINKLSADKRVSAIESLRHKFYAVNANEIASKNMPASSSIGQSISFVKQILFGHSPQYIRVVLDNLVRNLSQ</sequence>
<gene>
    <name evidence="1" type="ORF">UFOVP1290_617</name>
</gene>